<organism evidence="4 5">
    <name type="scientific">Pseudoxanthomonas suwonensis (strain 11-1)</name>
    <dbReference type="NCBI Taxonomy" id="743721"/>
    <lineage>
        <taxon>Bacteria</taxon>
        <taxon>Pseudomonadati</taxon>
        <taxon>Pseudomonadota</taxon>
        <taxon>Gammaproteobacteria</taxon>
        <taxon>Lysobacterales</taxon>
        <taxon>Lysobacteraceae</taxon>
        <taxon>Pseudoxanthomonas</taxon>
    </lineage>
</organism>
<dbReference type="GO" id="GO:0006508">
    <property type="term" value="P:proteolysis"/>
    <property type="evidence" value="ECO:0007669"/>
    <property type="project" value="InterPro"/>
</dbReference>
<dbReference type="SUPFAM" id="SSF53474">
    <property type="entry name" value="alpha/beta-Hydrolases"/>
    <property type="match status" value="1"/>
</dbReference>
<dbReference type="GO" id="GO:0004252">
    <property type="term" value="F:serine-type endopeptidase activity"/>
    <property type="evidence" value="ECO:0007669"/>
    <property type="project" value="TreeGrafter"/>
</dbReference>
<feature type="signal peptide" evidence="2">
    <location>
        <begin position="1"/>
        <end position="21"/>
    </location>
</feature>
<evidence type="ECO:0000313" key="5">
    <source>
        <dbReference type="Proteomes" id="UP000008632"/>
    </source>
</evidence>
<keyword evidence="1" id="KW-0378">Hydrolase</keyword>
<evidence type="ECO:0000313" key="4">
    <source>
        <dbReference type="EMBL" id="ADV27804.1"/>
    </source>
</evidence>
<dbReference type="HOGENOM" id="CLU_008615_3_1_6"/>
<keyword evidence="2" id="KW-0732">Signal</keyword>
<dbReference type="AlphaFoldDB" id="E6WU84"/>
<accession>E6WU84</accession>
<sequence length="678" mass="75346">MSRSRLFILAAAMAAAFPAFAADKPVAPTIEQMAAYPQFSGFTLSPDGRHIAALRGTGEDRVIAVWDTDALDKAPTLIGASSMKFSAVQFIKNDRLAVVLTQPYDLRGGSVVKTFISKLMITDLEGKEWREPLPQPRAATREAELMQALSNPTVLDSLPNDPHHILVVNNTGRNEGDVYRVDLRTFKAERIQMSEERVAGYVTDLDGNLRARLKQDVNPTGAYVSAEFREPSGKWVEHFRSYVKNRDQTQIIGFSNDPNIAFVQSNEGEDKTVIYEYDIAARTRKEVLFQHRFFNAGSVVTNPYRAAGEDFGQILGLTYQGPRGDEVEWVHPKMRALDAGLRQAMGIRNEKMRLVDPATGASATIEYPVEKNLSVIAMTPDMSTVLVSVDGASVPPEYHLFRNGQLTLLAKQYPDIDPRALGRTELVYYKARDGLDIPAFLTRPNPELCGPGPYNTVIHPHGGPWARDTMDFDGSMWVPMLASRCNVVLRPQYRGSQGWSRKLWMAGDAEWGGKMQDDKDDGAKWLIDQGLAKPGHIAMFGFSYGGYAAFAASVRPNGLYKCAIAGAGVSDIRRIWSRFYTNPFFRQAQAPTVDGLSPLDKAEQMQIPLMVYHGDRDQTVPIEQSEWFVNKAKAAGKPVVYHEIKDYAHGPAWTRRIMADQLRIIDNYLASDCGGTGL</sequence>
<evidence type="ECO:0000259" key="3">
    <source>
        <dbReference type="Pfam" id="PF00326"/>
    </source>
</evidence>
<proteinExistence type="predicted"/>
<protein>
    <submittedName>
        <fullName evidence="4">Peptidase S9 prolyl oligopeptidase active site domain protein</fullName>
    </submittedName>
</protein>
<dbReference type="KEGG" id="psu:Psesu_1967"/>
<dbReference type="PANTHER" id="PTHR42776">
    <property type="entry name" value="SERINE PEPTIDASE S9 FAMILY MEMBER"/>
    <property type="match status" value="1"/>
</dbReference>
<dbReference type="EMBL" id="CP002446">
    <property type="protein sequence ID" value="ADV27804.1"/>
    <property type="molecule type" value="Genomic_DNA"/>
</dbReference>
<dbReference type="InterPro" id="IPR001375">
    <property type="entry name" value="Peptidase_S9_cat"/>
</dbReference>
<gene>
    <name evidence="4" type="ordered locus">Psesu_1967</name>
</gene>
<evidence type="ECO:0000256" key="1">
    <source>
        <dbReference type="ARBA" id="ARBA00022801"/>
    </source>
</evidence>
<dbReference type="SUPFAM" id="SSF82171">
    <property type="entry name" value="DPP6 N-terminal domain-like"/>
    <property type="match status" value="1"/>
</dbReference>
<dbReference type="InterPro" id="IPR029058">
    <property type="entry name" value="AB_hydrolase_fold"/>
</dbReference>
<feature type="domain" description="Peptidase S9 prolyl oligopeptidase catalytic" evidence="3">
    <location>
        <begin position="480"/>
        <end position="670"/>
    </location>
</feature>
<dbReference type="eggNOG" id="COG1506">
    <property type="taxonomic scope" value="Bacteria"/>
</dbReference>
<keyword evidence="5" id="KW-1185">Reference proteome</keyword>
<dbReference type="Proteomes" id="UP000008632">
    <property type="component" value="Chromosome"/>
</dbReference>
<feature type="chain" id="PRO_5003215104" evidence="2">
    <location>
        <begin position="22"/>
        <end position="678"/>
    </location>
</feature>
<reference evidence="4 5" key="1">
    <citation type="submission" date="2011-01" db="EMBL/GenBank/DDBJ databases">
        <title>Complete sequence of Pseudoxanthomonas suwonensis 11-1.</title>
        <authorList>
            <consortium name="US DOE Joint Genome Institute"/>
            <person name="Lucas S."/>
            <person name="Copeland A."/>
            <person name="Lapidus A."/>
            <person name="Cheng J.-F."/>
            <person name="Goodwin L."/>
            <person name="Pitluck S."/>
            <person name="Teshima H."/>
            <person name="Detter J.C."/>
            <person name="Han C."/>
            <person name="Tapia R."/>
            <person name="Land M."/>
            <person name="Hauser L."/>
            <person name="Kyrpides N."/>
            <person name="Ivanova N."/>
            <person name="Ovchinnikova G."/>
            <person name="Siebers A.K."/>
            <person name="Allgaier M."/>
            <person name="Thelen M.P."/>
            <person name="Hugenholtz P."/>
            <person name="Gladden J."/>
            <person name="Woyke T."/>
        </authorList>
    </citation>
    <scope>NUCLEOTIDE SEQUENCE [LARGE SCALE GENOMIC DNA]</scope>
    <source>
        <strain evidence="5">11-1</strain>
    </source>
</reference>
<dbReference type="OrthoDB" id="4269629at2"/>
<dbReference type="Pfam" id="PF00326">
    <property type="entry name" value="Peptidase_S9"/>
    <property type="match status" value="1"/>
</dbReference>
<evidence type="ECO:0000256" key="2">
    <source>
        <dbReference type="SAM" id="SignalP"/>
    </source>
</evidence>
<dbReference type="PANTHER" id="PTHR42776:SF27">
    <property type="entry name" value="DIPEPTIDYL PEPTIDASE FAMILY MEMBER 6"/>
    <property type="match status" value="1"/>
</dbReference>
<name>E6WU84_PSEUU</name>
<dbReference type="Gene3D" id="3.40.50.1820">
    <property type="entry name" value="alpha/beta hydrolase"/>
    <property type="match status" value="1"/>
</dbReference>
<dbReference type="STRING" id="743721.Psesu_1967"/>